<dbReference type="Proteomes" id="UP001321486">
    <property type="component" value="Plasmid pNBRC108728a"/>
</dbReference>
<organism evidence="1 2">
    <name type="scientific">Frondihabitans sucicola</name>
    <dbReference type="NCBI Taxonomy" id="1268041"/>
    <lineage>
        <taxon>Bacteria</taxon>
        <taxon>Bacillati</taxon>
        <taxon>Actinomycetota</taxon>
        <taxon>Actinomycetes</taxon>
        <taxon>Micrococcales</taxon>
        <taxon>Microbacteriaceae</taxon>
        <taxon>Frondihabitans</taxon>
    </lineage>
</organism>
<evidence type="ECO:0000313" key="2">
    <source>
        <dbReference type="Proteomes" id="UP001321486"/>
    </source>
</evidence>
<proteinExistence type="predicted"/>
<sequence length="192" mass="20524">MDNRTTQDGNPALPGVERRPLWLIDVTDTLTSASGAGRRGRNGWADWKSVAVDAITGSTEVLYSPSVTALVHEALASGLDVCALDWEPDYAARLLDALALPRLPIVEPGSHSDPREAKLQAARGLAMNRPLLWTDSEVGAHAAVTKWLRHRRSPSYLMAPSNDLSLSPSMVGVVRTWIGTHAPSAIAGKASS</sequence>
<dbReference type="RefSeq" id="WP_286346891.1">
    <property type="nucleotide sequence ID" value="NZ_AP027733.1"/>
</dbReference>
<keyword evidence="1" id="KW-0614">Plasmid</keyword>
<name>A0ABN6Y5M9_9MICO</name>
<reference evidence="2" key="1">
    <citation type="journal article" date="2019" name="Int. J. Syst. Evol. Microbiol.">
        <title>The Global Catalogue of Microorganisms (GCM) 10K type strain sequencing project: providing services to taxonomists for standard genome sequencing and annotation.</title>
        <authorList>
            <consortium name="The Broad Institute Genomics Platform"/>
            <consortium name="The Broad Institute Genome Sequencing Center for Infectious Disease"/>
            <person name="Wu L."/>
            <person name="Ma J."/>
        </authorList>
    </citation>
    <scope>NUCLEOTIDE SEQUENCE [LARGE SCALE GENOMIC DNA]</scope>
    <source>
        <strain evidence="2">NBRC 108728</strain>
    </source>
</reference>
<gene>
    <name evidence="1" type="ORF">GCM10025867_48500</name>
</gene>
<keyword evidence="2" id="KW-1185">Reference proteome</keyword>
<dbReference type="EMBL" id="AP027733">
    <property type="protein sequence ID" value="BDZ52609.1"/>
    <property type="molecule type" value="Genomic_DNA"/>
</dbReference>
<evidence type="ECO:0000313" key="1">
    <source>
        <dbReference type="EMBL" id="BDZ52609.1"/>
    </source>
</evidence>
<accession>A0ABN6Y5M9</accession>
<protein>
    <submittedName>
        <fullName evidence="1">Uncharacterized protein</fullName>
    </submittedName>
</protein>
<geneLocation type="plasmid" evidence="1 2">
    <name>pNBRC108728a</name>
</geneLocation>